<dbReference type="EMBL" id="JACIJO010000003">
    <property type="protein sequence ID" value="MBB6327857.1"/>
    <property type="molecule type" value="Genomic_DNA"/>
</dbReference>
<dbReference type="CDD" id="cd08977">
    <property type="entry name" value="SusD"/>
    <property type="match status" value="1"/>
</dbReference>
<evidence type="ECO:0000256" key="4">
    <source>
        <dbReference type="ARBA" id="ARBA00023136"/>
    </source>
</evidence>
<accession>A0A841MQQ1</accession>
<feature type="domain" description="RagB/SusD" evidence="6">
    <location>
        <begin position="327"/>
        <end position="481"/>
    </location>
</feature>
<keyword evidence="4" id="KW-0472">Membrane</keyword>
<dbReference type="Proteomes" id="UP000588604">
    <property type="component" value="Unassembled WGS sequence"/>
</dbReference>
<evidence type="ECO:0000313" key="9">
    <source>
        <dbReference type="Proteomes" id="UP000588604"/>
    </source>
</evidence>
<dbReference type="AlphaFoldDB" id="A0A841MQQ1"/>
<comment type="similarity">
    <text evidence="2">Belongs to the SusD family.</text>
</comment>
<evidence type="ECO:0000313" key="8">
    <source>
        <dbReference type="EMBL" id="MBB6327857.1"/>
    </source>
</evidence>
<comment type="caution">
    <text evidence="8">The sequence shown here is derived from an EMBL/GenBank/DDBJ whole genome shotgun (WGS) entry which is preliminary data.</text>
</comment>
<dbReference type="SUPFAM" id="SSF48452">
    <property type="entry name" value="TPR-like"/>
    <property type="match status" value="1"/>
</dbReference>
<evidence type="ECO:0000256" key="3">
    <source>
        <dbReference type="ARBA" id="ARBA00022729"/>
    </source>
</evidence>
<keyword evidence="9" id="KW-1185">Reference proteome</keyword>
<dbReference type="InterPro" id="IPR011990">
    <property type="entry name" value="TPR-like_helical_dom_sf"/>
</dbReference>
<dbReference type="InterPro" id="IPR033985">
    <property type="entry name" value="SusD-like_N"/>
</dbReference>
<dbReference type="Pfam" id="PF07980">
    <property type="entry name" value="SusD_RagB"/>
    <property type="match status" value="1"/>
</dbReference>
<dbReference type="Gene3D" id="1.25.40.390">
    <property type="match status" value="1"/>
</dbReference>
<reference evidence="8 9" key="1">
    <citation type="submission" date="2020-08" db="EMBL/GenBank/DDBJ databases">
        <title>Genomic Encyclopedia of Type Strains, Phase IV (KMG-IV): sequencing the most valuable type-strain genomes for metagenomic binning, comparative biology and taxonomic classification.</title>
        <authorList>
            <person name="Goeker M."/>
        </authorList>
    </citation>
    <scope>NUCLEOTIDE SEQUENCE [LARGE SCALE GENOMIC DNA]</scope>
    <source>
        <strain evidence="8 9">DSM 102044</strain>
    </source>
</reference>
<comment type="subcellular location">
    <subcellularLocation>
        <location evidence="1">Cell outer membrane</location>
    </subcellularLocation>
</comment>
<feature type="domain" description="SusD-like N-terminal" evidence="7">
    <location>
        <begin position="67"/>
        <end position="213"/>
    </location>
</feature>
<dbReference type="Pfam" id="PF14322">
    <property type="entry name" value="SusD-like_3"/>
    <property type="match status" value="1"/>
</dbReference>
<evidence type="ECO:0000259" key="6">
    <source>
        <dbReference type="Pfam" id="PF07980"/>
    </source>
</evidence>
<keyword evidence="3" id="KW-0732">Signal</keyword>
<protein>
    <recommendedName>
        <fullName evidence="10">RagB/SusD family nutrient uptake outer membrane protein</fullName>
    </recommendedName>
</protein>
<evidence type="ECO:0008006" key="10">
    <source>
        <dbReference type="Google" id="ProtNLM"/>
    </source>
</evidence>
<dbReference type="PROSITE" id="PS51257">
    <property type="entry name" value="PROKAR_LIPOPROTEIN"/>
    <property type="match status" value="1"/>
</dbReference>
<organism evidence="8 9">
    <name type="scientific">Algoriphagus iocasae</name>
    <dbReference type="NCBI Taxonomy" id="1836499"/>
    <lineage>
        <taxon>Bacteria</taxon>
        <taxon>Pseudomonadati</taxon>
        <taxon>Bacteroidota</taxon>
        <taxon>Cytophagia</taxon>
        <taxon>Cytophagales</taxon>
        <taxon>Cyclobacteriaceae</taxon>
        <taxon>Algoriphagus</taxon>
    </lineage>
</organism>
<evidence type="ECO:0000256" key="5">
    <source>
        <dbReference type="ARBA" id="ARBA00023237"/>
    </source>
</evidence>
<proteinExistence type="inferred from homology"/>
<keyword evidence="5" id="KW-0998">Cell outer membrane</keyword>
<evidence type="ECO:0000256" key="1">
    <source>
        <dbReference type="ARBA" id="ARBA00004442"/>
    </source>
</evidence>
<dbReference type="GO" id="GO:0009279">
    <property type="term" value="C:cell outer membrane"/>
    <property type="evidence" value="ECO:0007669"/>
    <property type="project" value="UniProtKB-SubCell"/>
</dbReference>
<evidence type="ECO:0000256" key="2">
    <source>
        <dbReference type="ARBA" id="ARBA00006275"/>
    </source>
</evidence>
<gene>
    <name evidence="8" type="ORF">FHS59_003500</name>
</gene>
<dbReference type="RefSeq" id="WP_246388504.1">
    <property type="nucleotide sequence ID" value="NZ_JACIJO010000003.1"/>
</dbReference>
<dbReference type="InterPro" id="IPR012944">
    <property type="entry name" value="SusD_RagB_dom"/>
</dbReference>
<sequence length="481" mass="54289">MKIKTQNIFIAGLFLIGFSSCSDLLDESPKTVAVENFYNTAEEAEAAVNAIYTPLRSTRAEQIVILDTHTDWGYGRGSRAQYNDFAALNATNTNTAGSRWDSFYLAIRNANLVISNVPNGNSISEEDINYYTAEAKFLRGLAYFDLVRNWAGVPLRTEETMEQIDLPRSSSEEVYQLIVNDLKFAETHLKESPKHLGRPTVFAAKAMLADVYLNMGDYEMAREKSKEVIDSNQFSLVPISSAEDIRSKIFGAELLTSSEELFYLKYAREPGQGNYILWILNHPSTGYFSFGGAYAHYSDSTDLFYQEWDEMDIRKDLWDNIDFGLGPTTLVSNKYVDPDAISQNGAGNDLPIYRYPEVLLIFAEADARTSGSPSPEAIEAYNQVHRRAYGFNPTQSSEVDLVAESNSLEEFIDAVLQEKAYEFQFEGKRWYDLKRTGKAAETILTYRGKTIAEAHYLWPIPQQEINFNGAINPETDQNPGY</sequence>
<name>A0A841MQQ1_9BACT</name>
<evidence type="ECO:0000259" key="7">
    <source>
        <dbReference type="Pfam" id="PF14322"/>
    </source>
</evidence>